<dbReference type="AlphaFoldDB" id="A0A6A5ZB55"/>
<accession>A0A6A5ZB55</accession>
<feature type="compositionally biased region" description="Polar residues" evidence="1">
    <location>
        <begin position="385"/>
        <end position="394"/>
    </location>
</feature>
<reference evidence="2" key="1">
    <citation type="journal article" date="2020" name="Stud. Mycol.">
        <title>101 Dothideomycetes genomes: a test case for predicting lifestyles and emergence of pathogens.</title>
        <authorList>
            <person name="Haridas S."/>
            <person name="Albert R."/>
            <person name="Binder M."/>
            <person name="Bloem J."/>
            <person name="Labutti K."/>
            <person name="Salamov A."/>
            <person name="Andreopoulos B."/>
            <person name="Baker S."/>
            <person name="Barry K."/>
            <person name="Bills G."/>
            <person name="Bluhm B."/>
            <person name="Cannon C."/>
            <person name="Castanera R."/>
            <person name="Culley D."/>
            <person name="Daum C."/>
            <person name="Ezra D."/>
            <person name="Gonzalez J."/>
            <person name="Henrissat B."/>
            <person name="Kuo A."/>
            <person name="Liang C."/>
            <person name="Lipzen A."/>
            <person name="Lutzoni F."/>
            <person name="Magnuson J."/>
            <person name="Mondo S."/>
            <person name="Nolan M."/>
            <person name="Ohm R."/>
            <person name="Pangilinan J."/>
            <person name="Park H.-J."/>
            <person name="Ramirez L."/>
            <person name="Alfaro M."/>
            <person name="Sun H."/>
            <person name="Tritt A."/>
            <person name="Yoshinaga Y."/>
            <person name="Zwiers L.-H."/>
            <person name="Turgeon B."/>
            <person name="Goodwin S."/>
            <person name="Spatafora J."/>
            <person name="Crous P."/>
            <person name="Grigoriev I."/>
        </authorList>
    </citation>
    <scope>NUCLEOTIDE SEQUENCE</scope>
    <source>
        <strain evidence="2">CBS 627.86</strain>
    </source>
</reference>
<name>A0A6A5ZB55_9PLEO</name>
<dbReference type="Proteomes" id="UP000799770">
    <property type="component" value="Unassembled WGS sequence"/>
</dbReference>
<organism evidence="2 3">
    <name type="scientific">Lophiotrema nucula</name>
    <dbReference type="NCBI Taxonomy" id="690887"/>
    <lineage>
        <taxon>Eukaryota</taxon>
        <taxon>Fungi</taxon>
        <taxon>Dikarya</taxon>
        <taxon>Ascomycota</taxon>
        <taxon>Pezizomycotina</taxon>
        <taxon>Dothideomycetes</taxon>
        <taxon>Pleosporomycetidae</taxon>
        <taxon>Pleosporales</taxon>
        <taxon>Lophiotremataceae</taxon>
        <taxon>Lophiotrema</taxon>
    </lineage>
</organism>
<feature type="region of interest" description="Disordered" evidence="1">
    <location>
        <begin position="422"/>
        <end position="551"/>
    </location>
</feature>
<protein>
    <submittedName>
        <fullName evidence="2">Uncharacterized protein</fullName>
    </submittedName>
</protein>
<gene>
    <name evidence="2" type="ORF">BDV96DRAFT_53816</name>
</gene>
<feature type="region of interest" description="Disordered" evidence="1">
    <location>
        <begin position="374"/>
        <end position="407"/>
    </location>
</feature>
<evidence type="ECO:0000313" key="3">
    <source>
        <dbReference type="Proteomes" id="UP000799770"/>
    </source>
</evidence>
<keyword evidence="3" id="KW-1185">Reference proteome</keyword>
<proteinExistence type="predicted"/>
<evidence type="ECO:0000256" key="1">
    <source>
        <dbReference type="SAM" id="MobiDB-lite"/>
    </source>
</evidence>
<sequence>MSVTSKLELMADAYPHIYAQLKTQENFMSPVAMCGFMEAVLKDNARAGNTANSSANAEAEALRNEVRAMQQQTTHPGTPASPNHSVHFIRLRLDNSEIARWDKTRQQIVAQVHQLGGHWTKVMAGCRKDNILELYVGSRADEDCLRAYAMTLSYFNFHAETLLLWSRYYVASTNIAKSEISAGALEAFKNDWNNKHGPSLHRVRWSWSKIVFCFINRQHAEEMLRMGSIIVDFAFVTIEPYDPTWDIMFCNYCARPGYEKKHCQTLKNKEPSCCGKCNLPHEHWQCTSPYLMCPTCGGDHEVWSIFCKQNANRRATCAERRRIGLDWSNAIIQEGFHANNPLDLTFDSVIRPDLATALGKRKQYADPLLEASEEALSQPRKRQNRSTGKSSSQKKLGAAKTTKGQPTILEAYNRLATFQLEDVESPPSPTSSQDSHDSWLEGADTWPEYSAHATEPSSCSPTLLNIPRRPSRTPSPSGMSWDSEFERIDDFISSHSGPSSPRKRKAVTPIQAVEDLAPPPQKRGRGRPKGSGKASKLVAEKGPSLASPRRL</sequence>
<dbReference type="EMBL" id="ML977322">
    <property type="protein sequence ID" value="KAF2115628.1"/>
    <property type="molecule type" value="Genomic_DNA"/>
</dbReference>
<evidence type="ECO:0000313" key="2">
    <source>
        <dbReference type="EMBL" id="KAF2115628.1"/>
    </source>
</evidence>